<dbReference type="AlphaFoldDB" id="A0AAX6BDF2"/>
<comment type="caution">
    <text evidence="1">The sequence shown here is derived from an EMBL/GenBank/DDBJ whole genome shotgun (WGS) entry which is preliminary data.</text>
</comment>
<dbReference type="Proteomes" id="UP001165240">
    <property type="component" value="Unassembled WGS sequence"/>
</dbReference>
<evidence type="ECO:0000313" key="2">
    <source>
        <dbReference type="Proteomes" id="UP001165240"/>
    </source>
</evidence>
<dbReference type="RefSeq" id="WP_205663771.1">
    <property type="nucleotide sequence ID" value="NZ_BSYK01000001.1"/>
</dbReference>
<proteinExistence type="predicted"/>
<evidence type="ECO:0000313" key="1">
    <source>
        <dbReference type="EMBL" id="GMG71792.1"/>
    </source>
</evidence>
<name>A0AAX6BDF2_PRIMG</name>
<organism evidence="1 2">
    <name type="scientific">Priestia megaterium</name>
    <name type="common">Bacillus megaterium</name>
    <dbReference type="NCBI Taxonomy" id="1404"/>
    <lineage>
        <taxon>Bacteria</taxon>
        <taxon>Bacillati</taxon>
        <taxon>Bacillota</taxon>
        <taxon>Bacilli</taxon>
        <taxon>Bacillales</taxon>
        <taxon>Bacillaceae</taxon>
        <taxon>Priestia</taxon>
    </lineage>
</organism>
<sequence length="61" mass="6839">MDKNQVFQEMKKYYGQTGKVMDPHVFQSQFSGAVSAQEATLGILMFDQYLDSEVRGNGSIS</sequence>
<protein>
    <submittedName>
        <fullName evidence="1">Uncharacterized protein</fullName>
    </submittedName>
</protein>
<gene>
    <name evidence="1" type="ORF">ShirakiTB12_02600</name>
</gene>
<accession>A0AAX6BDF2</accession>
<dbReference type="EMBL" id="BSYK01000001">
    <property type="protein sequence ID" value="GMG71792.1"/>
    <property type="molecule type" value="Genomic_DNA"/>
</dbReference>
<reference evidence="1" key="1">
    <citation type="journal article" date="2024" name="Appl Microbiol">
        <title>Effect of kuratsuki Bacillus and Priestia on Taste of Sake.</title>
        <authorList>
            <person name="Kobayashi K."/>
            <person name="Nishida H."/>
        </authorList>
    </citation>
    <scope>NUCLEOTIDE SEQUENCE</scope>
    <source>
        <strain evidence="1">B-12</strain>
    </source>
</reference>